<keyword evidence="1" id="KW-0249">Electron transport</keyword>
<gene>
    <name evidence="2" type="ORF">L207DRAFT_447512</name>
</gene>
<sequence>MFPTVRLLQHACQITLFTRANCSLCTKAKETLSSVWDVRPFEYKEIDVMKPEGKCWRDLYEFDTPVIHINSSKKGEEVPELASKAKKLMHRFSPEEVKAKMDDVESQGV</sequence>
<dbReference type="Proteomes" id="UP000235786">
    <property type="component" value="Unassembled WGS sequence"/>
</dbReference>
<dbReference type="OrthoDB" id="429967at2759"/>
<organism evidence="2 3">
    <name type="scientific">Hyaloscypha variabilis (strain UAMH 11265 / GT02V1 / F)</name>
    <name type="common">Meliniomyces variabilis</name>
    <dbReference type="NCBI Taxonomy" id="1149755"/>
    <lineage>
        <taxon>Eukaryota</taxon>
        <taxon>Fungi</taxon>
        <taxon>Dikarya</taxon>
        <taxon>Ascomycota</taxon>
        <taxon>Pezizomycotina</taxon>
        <taxon>Leotiomycetes</taxon>
        <taxon>Helotiales</taxon>
        <taxon>Hyaloscyphaceae</taxon>
        <taxon>Hyaloscypha</taxon>
        <taxon>Hyaloscypha variabilis</taxon>
    </lineage>
</organism>
<evidence type="ECO:0000313" key="2">
    <source>
        <dbReference type="EMBL" id="PMD48518.1"/>
    </source>
</evidence>
<protein>
    <recommendedName>
        <fullName evidence="1">Glutaredoxin-like protein</fullName>
    </recommendedName>
</protein>
<dbReference type="InterPro" id="IPR036249">
    <property type="entry name" value="Thioredoxin-like_sf"/>
</dbReference>
<name>A0A2J6SCM7_HYAVF</name>
<dbReference type="Gene3D" id="3.40.30.10">
    <property type="entry name" value="Glutaredoxin"/>
    <property type="match status" value="1"/>
</dbReference>
<dbReference type="AlphaFoldDB" id="A0A2J6SCM7"/>
<dbReference type="Pfam" id="PF05768">
    <property type="entry name" value="Glrx-like"/>
    <property type="match status" value="1"/>
</dbReference>
<proteinExistence type="inferred from homology"/>
<evidence type="ECO:0000313" key="3">
    <source>
        <dbReference type="Proteomes" id="UP000235786"/>
    </source>
</evidence>
<keyword evidence="1" id="KW-0813">Transport</keyword>
<accession>A0A2J6SCM7</accession>
<dbReference type="EMBL" id="KZ613937">
    <property type="protein sequence ID" value="PMD48518.1"/>
    <property type="molecule type" value="Genomic_DNA"/>
</dbReference>
<evidence type="ECO:0000256" key="1">
    <source>
        <dbReference type="RuleBase" id="RU363082"/>
    </source>
</evidence>
<dbReference type="SUPFAM" id="SSF52833">
    <property type="entry name" value="Thioredoxin-like"/>
    <property type="match status" value="1"/>
</dbReference>
<dbReference type="PANTHER" id="PTHR33558:SF1">
    <property type="entry name" value="GLUTAREDOXIN-LIKE PROTEIN C5ORF63 HOMOLOG"/>
    <property type="match status" value="1"/>
</dbReference>
<comment type="similarity">
    <text evidence="1">Belongs to the glutaredoxin family.</text>
</comment>
<keyword evidence="3" id="KW-1185">Reference proteome</keyword>
<dbReference type="PANTHER" id="PTHR33558">
    <property type="entry name" value="GLUTAREDOXIN-LIKE PROTEIN C5ORF63 HOMOLOG"/>
    <property type="match status" value="1"/>
</dbReference>
<reference evidence="2 3" key="1">
    <citation type="submission" date="2016-04" db="EMBL/GenBank/DDBJ databases">
        <title>A degradative enzymes factory behind the ericoid mycorrhizal symbiosis.</title>
        <authorList>
            <consortium name="DOE Joint Genome Institute"/>
            <person name="Martino E."/>
            <person name="Morin E."/>
            <person name="Grelet G."/>
            <person name="Kuo A."/>
            <person name="Kohler A."/>
            <person name="Daghino S."/>
            <person name="Barry K."/>
            <person name="Choi C."/>
            <person name="Cichocki N."/>
            <person name="Clum A."/>
            <person name="Copeland A."/>
            <person name="Hainaut M."/>
            <person name="Haridas S."/>
            <person name="Labutti K."/>
            <person name="Lindquist E."/>
            <person name="Lipzen A."/>
            <person name="Khouja H.-R."/>
            <person name="Murat C."/>
            <person name="Ohm R."/>
            <person name="Olson A."/>
            <person name="Spatafora J."/>
            <person name="Veneault-Fourrey C."/>
            <person name="Henrissat B."/>
            <person name="Grigoriev I."/>
            <person name="Martin F."/>
            <person name="Perotto S."/>
        </authorList>
    </citation>
    <scope>NUCLEOTIDE SEQUENCE [LARGE SCALE GENOMIC DNA]</scope>
    <source>
        <strain evidence="2 3">F</strain>
    </source>
</reference>
<dbReference type="InterPro" id="IPR008554">
    <property type="entry name" value="Glutaredoxin-like"/>
</dbReference>
<dbReference type="InterPro" id="IPR052565">
    <property type="entry name" value="Glutaredoxin-like_YDR286C"/>
</dbReference>